<accession>A0A023W5Q2</accession>
<proteinExistence type="predicted"/>
<evidence type="ECO:0000313" key="3">
    <source>
        <dbReference type="Proteomes" id="UP000024441"/>
    </source>
</evidence>
<evidence type="ECO:0000256" key="1">
    <source>
        <dbReference type="SAM" id="MobiDB-lite"/>
    </source>
</evidence>
<dbReference type="Proteomes" id="UP000024441">
    <property type="component" value="Segment"/>
</dbReference>
<feature type="compositionally biased region" description="Pro residues" evidence="1">
    <location>
        <begin position="130"/>
        <end position="144"/>
    </location>
</feature>
<keyword evidence="3" id="KW-1185">Reference proteome</keyword>
<sequence>MSARIVHQRTGKTIGVFADYVEAATYRADVLRPALAPNTPCPFAIRSGGVKVGHLFTADVVSTQPCVHCGSPAVDADGGPFHFIVGDNGAKTAGRECMTTKRGRSTPAGTTAELSRALIGSAPHWLRPSRTPPSGRPMRRPGPPVRLARSRCERHRCDRQPRFARPAPWHTQISGQSAYLLAMTASVRLGSSVGCWRVALQLRGQQIHSSQSLRVVVVLDLGGSHLLPAAARPHAVHHFPVESAAAGAGDVCCPAHRSPRAIRWAMSIALSWAWRRPCRQAVKKAISLPPRSTAHPWMRPLAARTGTTLIRSFIGAPGRI</sequence>
<protein>
    <submittedName>
        <fullName evidence="2">Uncharacterized protein</fullName>
    </submittedName>
</protein>
<name>A0A023W5Q2_9CAUD</name>
<gene>
    <name evidence="2" type="primary">55</name>
    <name evidence="2" type="ORF">PBI_BERNAL13_55</name>
</gene>
<reference evidence="2 3" key="1">
    <citation type="submission" date="2014-02" db="EMBL/GenBank/DDBJ databases">
        <authorList>
            <person name="Bateh S."/>
            <person name="Bernal D."/>
            <person name="Debose F."/>
            <person name="Kujala R."/>
            <person name="Lamas N."/>
            <person name="Menkis M."/>
            <person name="Romero R."/>
            <person name="Schrull J."/>
            <person name="Sharma S."/>
            <person name="Sidronio T."/>
            <person name="Solanki D."/>
            <person name="Swartout D."/>
            <person name="Venero M."/>
            <person name="Vijayan A."/>
            <person name="Wang J.-S."/>
            <person name="Yakovenko A."/>
            <person name="Sabo J.L."/>
            <person name="Braun E.L."/>
            <person name="Barbazuk W.B."/>
            <person name="Buck G.A."/>
            <person name="Campbell R."/>
            <person name="Carvalho M.R."/>
            <person name="Duckworth R.A."/>
            <person name="Dunn T."/>
            <person name="Halpern C."/>
            <person name="Johnson A."/>
            <person name="Kiflezghi M.G."/>
            <person name="Lee V."/>
            <person name="Loviza R.A."/>
            <person name="Serrano M.G."/>
            <person name="Shah Z.V."/>
            <person name="Sharma K."/>
            <person name="Voegtly L.J."/>
            <person name="Walstead R."/>
            <person name="Wang Y.P."/>
            <person name="Bradley K.W."/>
            <person name="Clarke D.Q."/>
            <person name="Barker L.P."/>
            <person name="Bailey C."/>
            <person name="Asai D.J."/>
            <person name="Bowman C.A."/>
            <person name="Russell D.A."/>
            <person name="Pope W.H."/>
            <person name="Jacobs-Sera D."/>
            <person name="Hendrix R.W."/>
            <person name="Hatfull G.F."/>
        </authorList>
    </citation>
    <scope>NUCLEOTIDE SEQUENCE [LARGE SCALE GENOMIC DNA]</scope>
</reference>
<feature type="region of interest" description="Disordered" evidence="1">
    <location>
        <begin position="124"/>
        <end position="152"/>
    </location>
</feature>
<organism evidence="2 3">
    <name type="scientific">Mycobacterium phage Bernal13</name>
    <dbReference type="NCBI Taxonomy" id="1486424"/>
    <lineage>
        <taxon>Viruses</taxon>
        <taxon>Duplodnaviria</taxon>
        <taxon>Heunggongvirae</taxon>
        <taxon>Uroviricota</taxon>
        <taxon>Caudoviricetes</taxon>
        <taxon>Bernalvirus</taxon>
        <taxon>Bernalvirus bernal13</taxon>
    </lineage>
</organism>
<dbReference type="KEGG" id="vg:19488362"/>
<dbReference type="EMBL" id="KJ510413">
    <property type="protein sequence ID" value="AHY26970.1"/>
    <property type="molecule type" value="Genomic_DNA"/>
</dbReference>
<dbReference type="GeneID" id="19488362"/>
<dbReference type="OrthoDB" id="23618at10239"/>
<dbReference type="RefSeq" id="YP_009031181.1">
    <property type="nucleotide sequence ID" value="NC_024135.1"/>
</dbReference>
<evidence type="ECO:0000313" key="2">
    <source>
        <dbReference type="EMBL" id="AHY26970.1"/>
    </source>
</evidence>